<dbReference type="EMBL" id="UINC01023769">
    <property type="protein sequence ID" value="SVA96102.1"/>
    <property type="molecule type" value="Genomic_DNA"/>
</dbReference>
<protein>
    <recommendedName>
        <fullName evidence="2">Glycosyltransferase 2-like domain-containing protein</fullName>
    </recommendedName>
</protein>
<sequence>MISDPLVYLLLRTHNRQEEFQRCIESISEQSVIPEIIIISDDKNDNYINNVKLPHQVFRPLYKKPQWWIRHHNPFNDYFNQVLSLIPDGNFIYYLDDDDVLVDNNWIKTILEENADLLIGRFQLGESHKGIIIGEQIARGKIGGSCIAVRSDIARQFKWPSRSAGDFFFISQIINKYEPQFISMIAGKVQKDLQHSWGVRKNY</sequence>
<evidence type="ECO:0000313" key="1">
    <source>
        <dbReference type="EMBL" id="SVA96102.1"/>
    </source>
</evidence>
<name>A0A382A4N2_9ZZZZ</name>
<dbReference type="AlphaFoldDB" id="A0A382A4N2"/>
<dbReference type="Gene3D" id="3.90.550.10">
    <property type="entry name" value="Spore Coat Polysaccharide Biosynthesis Protein SpsA, Chain A"/>
    <property type="match status" value="1"/>
</dbReference>
<dbReference type="CDD" id="cd00761">
    <property type="entry name" value="Glyco_tranf_GTA_type"/>
    <property type="match status" value="1"/>
</dbReference>
<dbReference type="InterPro" id="IPR029044">
    <property type="entry name" value="Nucleotide-diphossugar_trans"/>
</dbReference>
<accession>A0A382A4N2</accession>
<evidence type="ECO:0008006" key="2">
    <source>
        <dbReference type="Google" id="ProtNLM"/>
    </source>
</evidence>
<gene>
    <name evidence="1" type="ORF">METZ01_LOCUS148956</name>
</gene>
<dbReference type="SUPFAM" id="SSF53448">
    <property type="entry name" value="Nucleotide-diphospho-sugar transferases"/>
    <property type="match status" value="1"/>
</dbReference>
<proteinExistence type="predicted"/>
<organism evidence="1">
    <name type="scientific">marine metagenome</name>
    <dbReference type="NCBI Taxonomy" id="408172"/>
    <lineage>
        <taxon>unclassified sequences</taxon>
        <taxon>metagenomes</taxon>
        <taxon>ecological metagenomes</taxon>
    </lineage>
</organism>
<reference evidence="1" key="1">
    <citation type="submission" date="2018-05" db="EMBL/GenBank/DDBJ databases">
        <authorList>
            <person name="Lanie J.A."/>
            <person name="Ng W.-L."/>
            <person name="Kazmierczak K.M."/>
            <person name="Andrzejewski T.M."/>
            <person name="Davidsen T.M."/>
            <person name="Wayne K.J."/>
            <person name="Tettelin H."/>
            <person name="Glass J.I."/>
            <person name="Rusch D."/>
            <person name="Podicherti R."/>
            <person name="Tsui H.-C.T."/>
            <person name="Winkler M.E."/>
        </authorList>
    </citation>
    <scope>NUCLEOTIDE SEQUENCE</scope>
</reference>